<proteinExistence type="predicted"/>
<dbReference type="InterPro" id="IPR037731">
    <property type="entry name" value="ASY3-like"/>
</dbReference>
<feature type="region of interest" description="Disordered" evidence="2">
    <location>
        <begin position="408"/>
        <end position="507"/>
    </location>
</feature>
<feature type="compositionally biased region" description="Polar residues" evidence="2">
    <location>
        <begin position="437"/>
        <end position="460"/>
    </location>
</feature>
<protein>
    <submittedName>
        <fullName evidence="4">Meiosis-specific protein ASY3-like</fullName>
    </submittedName>
</protein>
<accession>A0A2I4GGX6</accession>
<feature type="region of interest" description="Disordered" evidence="2">
    <location>
        <begin position="531"/>
        <end position="574"/>
    </location>
</feature>
<dbReference type="InterPro" id="IPR046845">
    <property type="entry name" value="ASY3-like_CC"/>
</dbReference>
<evidence type="ECO:0000313" key="3">
    <source>
        <dbReference type="Proteomes" id="UP000235220"/>
    </source>
</evidence>
<dbReference type="GO" id="GO:0051321">
    <property type="term" value="P:meiotic cell cycle"/>
    <property type="evidence" value="ECO:0007669"/>
    <property type="project" value="InterPro"/>
</dbReference>
<dbReference type="RefSeq" id="XP_018843152.1">
    <property type="nucleotide sequence ID" value="XM_018987607.2"/>
</dbReference>
<evidence type="ECO:0000256" key="2">
    <source>
        <dbReference type="SAM" id="MobiDB-lite"/>
    </source>
</evidence>
<dbReference type="Gramene" id="Jr11_17260_p1">
    <property type="protein sequence ID" value="cds.Jr11_17260_p1"/>
    <property type="gene ID" value="Jr11_17260"/>
</dbReference>
<dbReference type="PANTHER" id="PTHR36027">
    <property type="entry name" value="MEIOSIS-SPECIFIC PROTEIN ASY3"/>
    <property type="match status" value="1"/>
</dbReference>
<feature type="region of interest" description="Disordered" evidence="2">
    <location>
        <begin position="76"/>
        <end position="96"/>
    </location>
</feature>
<gene>
    <name evidence="4" type="primary">LOC109007772</name>
</gene>
<dbReference type="Proteomes" id="UP000235220">
    <property type="component" value="Chromosome 11"/>
</dbReference>
<feature type="region of interest" description="Disordered" evidence="2">
    <location>
        <begin position="1"/>
        <end position="28"/>
    </location>
</feature>
<feature type="coiled-coil region" evidence="1">
    <location>
        <begin position="712"/>
        <end position="797"/>
    </location>
</feature>
<keyword evidence="3" id="KW-1185">Reference proteome</keyword>
<sequence>MEVGANQNLRHDRMSDIRSIGSNYYPSSQSRKISIGVVVDLVTKKKSGPAKEDKVTVLGAENMNPNVENSIEVRKKGQRVTTPGKGKPTDTLEQESSPWITTRSLYQQAHAPETVLHAQPATSGCQNKFNGQNNEMAARSVQSFVNKTSILQPGDGKQNTFDGFSYKRKGVKDGTTEMEEFTFATTQKVDASNKMAIEDKAGKTGNKTESLRMKLWEILGNVSSPTNEYSNSQRHKVGANDIEPGQNFDRKVGTVVRRGHNSDTIETDSEASDHASTRPVTHTLIRKGAPLKVQVKVTTCGPSTGYMQKHKQKNFSLDEGWSGRVNSAVNGGSSKLMRKNIESIRVKPRKIVFPKTDNTDKIQETSYRSETTVPAEKTFSHGNKMEDIHDCVSEDEREWFGPENKILEQNSHQPPLTDKAGQQEFKSPGNGDRQDIVNPSLQDIANPSLQNDVEPQDTFQSPRFKTPFSSSTPTSTPNTDQLVDNSHSSSPRSDQLVNGVSNPAPAGRIITMGDIRSFSTLQTSNRQTDFLGDAGELKSSPPMESVATIEEKDTEDDLSESSAEERDCKSLEEGSPIIEAYTGCGERDTLHSEPGDADQPKFMLHSTKRLWTCEGIRFDNINPTSSSPKGTGESNWIQEPLEESQEDELLRAIKLFALELQKTQSKIKSETTKKSSRILMSISDGIYFQLQNLESHIQKDVGKITALSKSKRKRVEGKLEEKRKELKLIHENFKEDINRHLQDYRSALEGLETHHIELKGTMEKQKASHRKLLLQVEEALEAQLNDAQRRIAAIHELARGKTLQLKGVISLCLKDGILS</sequence>
<reference evidence="4" key="1">
    <citation type="submission" date="2025-08" db="UniProtKB">
        <authorList>
            <consortium name="RefSeq"/>
        </authorList>
    </citation>
    <scope>IDENTIFICATION</scope>
    <source>
        <tissue evidence="4">Leaves</tissue>
    </source>
</reference>
<dbReference type="AlphaFoldDB" id="A0A2I4GGX6"/>
<feature type="compositionally biased region" description="Polar residues" evidence="2">
    <location>
        <begin position="480"/>
        <end position="501"/>
    </location>
</feature>
<evidence type="ECO:0000313" key="4">
    <source>
        <dbReference type="RefSeq" id="XP_018843152.1"/>
    </source>
</evidence>
<feature type="compositionally biased region" description="Low complexity" evidence="2">
    <location>
        <begin position="461"/>
        <end position="479"/>
    </location>
</feature>
<feature type="region of interest" description="Disordered" evidence="2">
    <location>
        <begin position="365"/>
        <end position="386"/>
    </location>
</feature>
<dbReference type="KEGG" id="jre:109007772"/>
<dbReference type="Pfam" id="PF20435">
    <property type="entry name" value="ASY3-like"/>
    <property type="match status" value="1"/>
</dbReference>
<dbReference type="PANTHER" id="PTHR36027:SF1">
    <property type="entry name" value="MEIOSIS-SPECIFIC PROTEIN ASY3"/>
    <property type="match status" value="1"/>
</dbReference>
<keyword evidence="1" id="KW-0175">Coiled coil</keyword>
<dbReference type="FunCoup" id="A0A2I4GGX6">
    <property type="interactions" value="467"/>
</dbReference>
<dbReference type="STRING" id="51240.A0A2I4GGX6"/>
<organism evidence="3 4">
    <name type="scientific">Juglans regia</name>
    <name type="common">English walnut</name>
    <dbReference type="NCBI Taxonomy" id="51240"/>
    <lineage>
        <taxon>Eukaryota</taxon>
        <taxon>Viridiplantae</taxon>
        <taxon>Streptophyta</taxon>
        <taxon>Embryophyta</taxon>
        <taxon>Tracheophyta</taxon>
        <taxon>Spermatophyta</taxon>
        <taxon>Magnoliopsida</taxon>
        <taxon>eudicotyledons</taxon>
        <taxon>Gunneridae</taxon>
        <taxon>Pentapetalae</taxon>
        <taxon>rosids</taxon>
        <taxon>fabids</taxon>
        <taxon>Fagales</taxon>
        <taxon>Juglandaceae</taxon>
        <taxon>Juglans</taxon>
    </lineage>
</organism>
<dbReference type="GeneID" id="109007772"/>
<feature type="compositionally biased region" description="Basic and acidic residues" evidence="2">
    <location>
        <begin position="563"/>
        <end position="572"/>
    </location>
</feature>
<dbReference type="OrthoDB" id="751607at2759"/>
<evidence type="ECO:0000256" key="1">
    <source>
        <dbReference type="SAM" id="Coils"/>
    </source>
</evidence>
<name>A0A2I4GGX6_JUGRE</name>